<dbReference type="InterPro" id="IPR003481">
    <property type="entry name" value="FliD_N"/>
</dbReference>
<feature type="coiled-coil region" evidence="5">
    <location>
        <begin position="382"/>
        <end position="409"/>
    </location>
</feature>
<dbReference type="GO" id="GO:0005576">
    <property type="term" value="C:extracellular region"/>
    <property type="evidence" value="ECO:0007669"/>
    <property type="project" value="UniProtKB-SubCell"/>
</dbReference>
<evidence type="ECO:0000259" key="7">
    <source>
        <dbReference type="Pfam" id="PF07195"/>
    </source>
</evidence>
<dbReference type="Pfam" id="PF02465">
    <property type="entry name" value="FliD_N"/>
    <property type="match status" value="1"/>
</dbReference>
<dbReference type="GO" id="GO:0009421">
    <property type="term" value="C:bacterial-type flagellum filament cap"/>
    <property type="evidence" value="ECO:0007669"/>
    <property type="project" value="InterPro"/>
</dbReference>
<dbReference type="InterPro" id="IPR010809">
    <property type="entry name" value="FliD_C"/>
</dbReference>
<keyword evidence="9" id="KW-1185">Reference proteome</keyword>
<dbReference type="PANTHER" id="PTHR30288">
    <property type="entry name" value="FLAGELLAR CAP/ASSEMBLY PROTEIN FLID"/>
    <property type="match status" value="1"/>
</dbReference>
<keyword evidence="5" id="KW-0964">Secreted</keyword>
<evidence type="ECO:0000313" key="9">
    <source>
        <dbReference type="Proteomes" id="UP000256763"/>
    </source>
</evidence>
<feature type="domain" description="Flagellar hook-associated protein 2 N-terminal" evidence="6">
    <location>
        <begin position="11"/>
        <end position="101"/>
    </location>
</feature>
<dbReference type="GO" id="GO:0009424">
    <property type="term" value="C:bacterial-type flagellum hook"/>
    <property type="evidence" value="ECO:0007669"/>
    <property type="project" value="UniProtKB-UniRule"/>
</dbReference>
<protein>
    <recommendedName>
        <fullName evidence="5">Flagellar hook-associated protein 2</fullName>
        <shortName evidence="5">HAP2</shortName>
    </recommendedName>
    <alternativeName>
        <fullName evidence="5">Flagellar cap protein</fullName>
    </alternativeName>
</protein>
<dbReference type="OrthoDB" id="9810816at2"/>
<gene>
    <name evidence="8" type="ORF">CAL65_05550</name>
</gene>
<comment type="subunit">
    <text evidence="2 5">Homopentamer.</text>
</comment>
<evidence type="ECO:0000256" key="5">
    <source>
        <dbReference type="RuleBase" id="RU362066"/>
    </source>
</evidence>
<comment type="function">
    <text evidence="5">Required for morphogenesis and for the elongation of the flagellar filament by facilitating polymerization of the flagellin monomers at the tip of growing filament. Forms a capping structure, which prevents flagellin subunits (transported through the central channel of the flagellum) from leaking out without polymerization at the distal end.</text>
</comment>
<dbReference type="InterPro" id="IPR040026">
    <property type="entry name" value="FliD"/>
</dbReference>
<dbReference type="PANTHER" id="PTHR30288:SF0">
    <property type="entry name" value="FLAGELLAR HOOK-ASSOCIATED PROTEIN 2"/>
    <property type="match status" value="1"/>
</dbReference>
<dbReference type="Proteomes" id="UP000256763">
    <property type="component" value="Unassembled WGS sequence"/>
</dbReference>
<reference evidence="9" key="1">
    <citation type="submission" date="2017-05" db="EMBL/GenBank/DDBJ databases">
        <authorList>
            <person name="Sharma S."/>
            <person name="Sidhu C."/>
            <person name="Pinnaka A.K."/>
        </authorList>
    </citation>
    <scope>NUCLEOTIDE SEQUENCE [LARGE SCALE GENOMIC DNA]</scope>
    <source>
        <strain evidence="9">AK93</strain>
    </source>
</reference>
<dbReference type="GO" id="GO:0071973">
    <property type="term" value="P:bacterial-type flagellum-dependent cell motility"/>
    <property type="evidence" value="ECO:0007669"/>
    <property type="project" value="TreeGrafter"/>
</dbReference>
<feature type="coiled-coil region" evidence="5">
    <location>
        <begin position="24"/>
        <end position="61"/>
    </location>
</feature>
<evidence type="ECO:0000259" key="6">
    <source>
        <dbReference type="Pfam" id="PF02465"/>
    </source>
</evidence>
<dbReference type="Pfam" id="PF07196">
    <property type="entry name" value="Flagellin_IN"/>
    <property type="match status" value="1"/>
</dbReference>
<evidence type="ECO:0000256" key="2">
    <source>
        <dbReference type="ARBA" id="ARBA00011255"/>
    </source>
</evidence>
<keyword evidence="3 5" id="KW-0175">Coiled coil</keyword>
<comment type="caution">
    <text evidence="8">The sequence shown here is derived from an EMBL/GenBank/DDBJ whole genome shotgun (WGS) entry which is preliminary data.</text>
</comment>
<keyword evidence="8" id="KW-0966">Cell projection</keyword>
<comment type="similarity">
    <text evidence="1 5">Belongs to the FliD family.</text>
</comment>
<name>A0A3E0X172_9GAMM</name>
<dbReference type="Pfam" id="PF07195">
    <property type="entry name" value="FliD_C"/>
    <property type="match status" value="1"/>
</dbReference>
<comment type="subcellular location">
    <subcellularLocation>
        <location evidence="5">Secreted</location>
    </subcellularLocation>
    <subcellularLocation>
        <location evidence="5">Bacterial flagellum</location>
    </subcellularLocation>
</comment>
<keyword evidence="8" id="KW-0282">Flagellum</keyword>
<dbReference type="EMBL" id="NFZW01000004">
    <property type="protein sequence ID" value="RFA38415.1"/>
    <property type="molecule type" value="Genomic_DNA"/>
</dbReference>
<evidence type="ECO:0000256" key="3">
    <source>
        <dbReference type="ARBA" id="ARBA00023054"/>
    </source>
</evidence>
<feature type="domain" description="Flagellar hook-associated protein 2 C-terminal" evidence="7">
    <location>
        <begin position="203"/>
        <end position="426"/>
    </location>
</feature>
<evidence type="ECO:0000256" key="4">
    <source>
        <dbReference type="ARBA" id="ARBA00023143"/>
    </source>
</evidence>
<dbReference type="GO" id="GO:0007155">
    <property type="term" value="P:cell adhesion"/>
    <property type="evidence" value="ECO:0007669"/>
    <property type="project" value="InterPro"/>
</dbReference>
<accession>A0A3E0X172</accession>
<organism evidence="8 9">
    <name type="scientific">Alkalilimnicola ehrlichii</name>
    <dbReference type="NCBI Taxonomy" id="351052"/>
    <lineage>
        <taxon>Bacteria</taxon>
        <taxon>Pseudomonadati</taxon>
        <taxon>Pseudomonadota</taxon>
        <taxon>Gammaproteobacteria</taxon>
        <taxon>Chromatiales</taxon>
        <taxon>Ectothiorhodospiraceae</taxon>
        <taxon>Alkalilimnicola</taxon>
    </lineage>
</organism>
<keyword evidence="4 5" id="KW-0975">Bacterial flagellum</keyword>
<dbReference type="AlphaFoldDB" id="A0A3E0X172"/>
<proteinExistence type="inferred from homology"/>
<keyword evidence="8" id="KW-0969">Cilium</keyword>
<evidence type="ECO:0000256" key="1">
    <source>
        <dbReference type="ARBA" id="ARBA00009764"/>
    </source>
</evidence>
<evidence type="ECO:0000313" key="8">
    <source>
        <dbReference type="EMBL" id="RFA38415.1"/>
    </source>
</evidence>
<sequence>MNIDADYVREMSTQLASFAVHGQLQRLDRQEARYQTELSALQALRSALNDFNRTVTDLRSASQMVISSATFSHEDYATADIGRKATDGRYQFHVEQLASAHQLALEGLTEDDLNGGELTLTQGGESFTVDLDGGLTLQQLAAAINNHDGNPGVKASLVRNNGENILMLTSEETGEENEISLSTTGASANLAAAANDPRQLAQARDAHVYLGGEGGILLTSATNTFDNVIEDVSLTFTRTHAPGEQPLTVDIARDQEATTEQAQSFVSAFNKLMDEFDGKLASGGEDSPAGALASDAGVRAIQSQLNRIIRSQFNGQDLMSYGIMADRNGRLQIDADRFEAAIAEDPDGFDALFMGSDGMLNTINDTLRVYTNNTNGILKGRIDRVNSSLTRLDRQLEDIQRQYDTYYDRYLRQFTQMMQTMQAMQQTQGMFL</sequence>
<dbReference type="InterPro" id="IPR010810">
    <property type="entry name" value="Flagellin_hook_IN_motif"/>
</dbReference>